<evidence type="ECO:0000313" key="2">
    <source>
        <dbReference type="EMBL" id="OMH80849.1"/>
    </source>
</evidence>
<evidence type="ECO:0000256" key="1">
    <source>
        <dbReference type="SAM" id="MobiDB-lite"/>
    </source>
</evidence>
<feature type="region of interest" description="Disordered" evidence="1">
    <location>
        <begin position="1"/>
        <end position="64"/>
    </location>
</feature>
<dbReference type="Proteomes" id="UP000188320">
    <property type="component" value="Unassembled WGS sequence"/>
</dbReference>
<keyword evidence="3" id="KW-1185">Reference proteome</keyword>
<feature type="compositionally biased region" description="Polar residues" evidence="1">
    <location>
        <begin position="28"/>
        <end position="56"/>
    </location>
</feature>
<sequence length="422" mass="47196">MDKYEITKGSDSKKTGESDSDHELEINSLESVHLEQNTAFEQSNAIEMSKPTANNSKGHDNAKEGHNLAQDIDRQKFNTDKHQSIIDINNDDVGYLSGGLGDVRNNIGKSDSRNRRLDTLLSIEMNSNSDEGSGNGDRSLKNAGPLGKIRLVAPTLSTRRQRRSTGHPSIKTLLSRNEGTQGGIDNSGTDNNMNSIENSDREFENMNLGGLDAIKEINEVHSEEQVESDESIAQSGESEPPPSLLVENAGLERNKRGIHRFKKKQTSKRHLNAGHTEGLYGNRASPRNLEVDRVRGRRLQGSRIGFGRENTLGTEYEYLDPGFSGATPSRSYRFSNVERGRESMDRIYEQDDTAPLIGTSVKKNKRGREQGKEKRKNNKNEQAYLQRALRDWRSQKLLDEFLARVYDSFVCCIHGFLLGGLC</sequence>
<feature type="region of interest" description="Disordered" evidence="1">
    <location>
        <begin position="125"/>
        <end position="197"/>
    </location>
</feature>
<reference evidence="3" key="1">
    <citation type="submission" date="2017-01" db="EMBL/GenBank/DDBJ databases">
        <authorList>
            <person name="Wang Y."/>
            <person name="White M."/>
            <person name="Kvist S."/>
            <person name="Moncalvo J.-M."/>
        </authorList>
    </citation>
    <scope>NUCLEOTIDE SEQUENCE [LARGE SCALE GENOMIC DNA]</scope>
    <source>
        <strain evidence="3">COL-18-3</strain>
    </source>
</reference>
<comment type="caution">
    <text evidence="2">The sequence shown here is derived from an EMBL/GenBank/DDBJ whole genome shotgun (WGS) entry which is preliminary data.</text>
</comment>
<dbReference type="EMBL" id="LSSK01001064">
    <property type="protein sequence ID" value="OMH80849.1"/>
    <property type="molecule type" value="Genomic_DNA"/>
</dbReference>
<accession>A0A1R1PIU9</accession>
<feature type="compositionally biased region" description="Basic and acidic residues" evidence="1">
    <location>
        <begin position="1"/>
        <end position="25"/>
    </location>
</feature>
<evidence type="ECO:0000313" key="3">
    <source>
        <dbReference type="Proteomes" id="UP000188320"/>
    </source>
</evidence>
<gene>
    <name evidence="2" type="ORF">AX774_g5708</name>
</gene>
<protein>
    <submittedName>
        <fullName evidence="2">Uncharacterized protein</fullName>
    </submittedName>
</protein>
<feature type="compositionally biased region" description="Basic residues" evidence="1">
    <location>
        <begin position="256"/>
        <end position="272"/>
    </location>
</feature>
<dbReference type="AlphaFoldDB" id="A0A1R1PIU9"/>
<name>A0A1R1PIU9_ZANCU</name>
<proteinExistence type="predicted"/>
<feature type="region of interest" description="Disordered" evidence="1">
    <location>
        <begin position="221"/>
        <end position="285"/>
    </location>
</feature>
<feature type="compositionally biased region" description="Polar residues" evidence="1">
    <location>
        <begin position="172"/>
        <end position="197"/>
    </location>
</feature>
<organism evidence="2 3">
    <name type="scientific">Zancudomyces culisetae</name>
    <name type="common">Gut fungus</name>
    <name type="synonym">Smittium culisetae</name>
    <dbReference type="NCBI Taxonomy" id="1213189"/>
    <lineage>
        <taxon>Eukaryota</taxon>
        <taxon>Fungi</taxon>
        <taxon>Fungi incertae sedis</taxon>
        <taxon>Zoopagomycota</taxon>
        <taxon>Kickxellomycotina</taxon>
        <taxon>Harpellomycetes</taxon>
        <taxon>Harpellales</taxon>
        <taxon>Legeriomycetaceae</taxon>
        <taxon>Zancudomyces</taxon>
    </lineage>
</organism>